<evidence type="ECO:0000313" key="2">
    <source>
        <dbReference type="EMBL" id="GAH48576.1"/>
    </source>
</evidence>
<dbReference type="EMBL" id="BARU01019046">
    <property type="protein sequence ID" value="GAH48576.1"/>
    <property type="molecule type" value="Genomic_DNA"/>
</dbReference>
<name>X1FSD7_9ZZZZ</name>
<keyword evidence="1" id="KW-0812">Transmembrane</keyword>
<sequence>GEVHELGLMLLVLQPVFYTNVTDAWFFPRRRQRLWVTAAGIFFELFIAYLAVLVWNYTAPGLLHNFAFSTMVTCSVSTVVFNANPLLRFDGYYLLSDWLEIPNLRPRCVQYIKYLLRRYALGKKIEFPVSTARERIIYVSYGISSFIYRTMIIVGILFLLMGKLPGVGIALAVFYVLMQFVVPLGKAVVRLVQGRRDLPMLRRLATTAAILAAFLLILYAAPWQVKVRSVGVVLPVKRTVLRAGTDGFVAEILVREGEHIETGQAVARLENRELEARERVLEGRMRILDGR</sequence>
<organism evidence="2">
    <name type="scientific">marine sediment metagenome</name>
    <dbReference type="NCBI Taxonomy" id="412755"/>
    <lineage>
        <taxon>unclassified sequences</taxon>
        <taxon>metagenomes</taxon>
        <taxon>ecological metagenomes</taxon>
    </lineage>
</organism>
<accession>X1FSD7</accession>
<protein>
    <submittedName>
        <fullName evidence="2">Uncharacterized protein</fullName>
    </submittedName>
</protein>
<feature type="non-terminal residue" evidence="2">
    <location>
        <position position="1"/>
    </location>
</feature>
<gene>
    <name evidence="2" type="ORF">S03H2_31412</name>
</gene>
<feature type="transmembrane region" description="Helical" evidence="1">
    <location>
        <begin position="201"/>
        <end position="221"/>
    </location>
</feature>
<keyword evidence="1" id="KW-1133">Transmembrane helix</keyword>
<dbReference type="Gene3D" id="2.40.50.100">
    <property type="match status" value="1"/>
</dbReference>
<keyword evidence="1" id="KW-0472">Membrane</keyword>
<evidence type="ECO:0000256" key="1">
    <source>
        <dbReference type="SAM" id="Phobius"/>
    </source>
</evidence>
<feature type="transmembrane region" description="Helical" evidence="1">
    <location>
        <begin position="6"/>
        <end position="27"/>
    </location>
</feature>
<feature type="transmembrane region" description="Helical" evidence="1">
    <location>
        <begin position="167"/>
        <end position="189"/>
    </location>
</feature>
<reference evidence="2" key="1">
    <citation type="journal article" date="2014" name="Front. Microbiol.">
        <title>High frequency of phylogenetically diverse reductive dehalogenase-homologous genes in deep subseafloor sedimentary metagenomes.</title>
        <authorList>
            <person name="Kawai M."/>
            <person name="Futagami T."/>
            <person name="Toyoda A."/>
            <person name="Takaki Y."/>
            <person name="Nishi S."/>
            <person name="Hori S."/>
            <person name="Arai W."/>
            <person name="Tsubouchi T."/>
            <person name="Morono Y."/>
            <person name="Uchiyama I."/>
            <person name="Ito T."/>
            <person name="Fujiyama A."/>
            <person name="Inagaki F."/>
            <person name="Takami H."/>
        </authorList>
    </citation>
    <scope>NUCLEOTIDE SEQUENCE</scope>
    <source>
        <strain evidence="2">Expedition CK06-06</strain>
    </source>
</reference>
<dbReference type="AlphaFoldDB" id="X1FSD7"/>
<feature type="transmembrane region" description="Helical" evidence="1">
    <location>
        <begin position="34"/>
        <end position="57"/>
    </location>
</feature>
<feature type="transmembrane region" description="Helical" evidence="1">
    <location>
        <begin position="136"/>
        <end position="161"/>
    </location>
</feature>
<comment type="caution">
    <text evidence="2">The sequence shown here is derived from an EMBL/GenBank/DDBJ whole genome shotgun (WGS) entry which is preliminary data.</text>
</comment>
<feature type="transmembrane region" description="Helical" evidence="1">
    <location>
        <begin position="63"/>
        <end position="83"/>
    </location>
</feature>
<feature type="non-terminal residue" evidence="2">
    <location>
        <position position="291"/>
    </location>
</feature>
<proteinExistence type="predicted"/>